<evidence type="ECO:0000313" key="3">
    <source>
        <dbReference type="Proteomes" id="UP000649617"/>
    </source>
</evidence>
<keyword evidence="3" id="KW-1185">Reference proteome</keyword>
<dbReference type="EMBL" id="CAJNIZ010030446">
    <property type="protein sequence ID" value="CAE7523843.1"/>
    <property type="molecule type" value="Genomic_DNA"/>
</dbReference>
<feature type="region of interest" description="Disordered" evidence="1">
    <location>
        <begin position="1"/>
        <end position="36"/>
    </location>
</feature>
<sequence length="524" mass="58848">MAAQFEQREKRRWMSRGAQDKDFAPPRRVRDSSTAQSAHDVSLQRIAVLGRTLSSLFFVRELKERLANKAIAVEIALFPAMFDPARSIYTPHAICEFTSSQFWATSGDSHENDRLAALEVAFAERYLHPWLKHGRVTENEKGTDGDGSPPSFSANKGGMFQLLLDFEQELLGKDSGISVVSHSNLQLTQMWYDEITKKWSLYSEFVKGSRQGEWYTAHQVPDSSTFYDHVIMGFDLDPRGARKASFKQLLESALPFTCPVIRCLAPALCASAMTCVVEFGGEDNMNSSRSDACFYGDKGDNLLEVAERLEPSNHSVGRGLRFNGRSSVWNLTATVKWSKTVRSSFNGGWDKRKVEGELVEAFQALSPGRFAGYKGLVPCFHWQGAWPLSTLDNQQPSCIYDAQCSLGYASDAFVFLNVSGVSAVRQLRACNILHPFKSASDLADLVAQRFEGKLHSRLPQRSEWSFRSERIPSLPRELREAFSDTGRTDPLDGLDHTWPTAVQLAKDESLVIRQADSLKKYRKR</sequence>
<protein>
    <submittedName>
        <fullName evidence="2">Uncharacterized protein</fullName>
    </submittedName>
</protein>
<organism evidence="2 3">
    <name type="scientific">Symbiodinium pilosum</name>
    <name type="common">Dinoflagellate</name>
    <dbReference type="NCBI Taxonomy" id="2952"/>
    <lineage>
        <taxon>Eukaryota</taxon>
        <taxon>Sar</taxon>
        <taxon>Alveolata</taxon>
        <taxon>Dinophyceae</taxon>
        <taxon>Suessiales</taxon>
        <taxon>Symbiodiniaceae</taxon>
        <taxon>Symbiodinium</taxon>
    </lineage>
</organism>
<comment type="caution">
    <text evidence="2">The sequence shown here is derived from an EMBL/GenBank/DDBJ whole genome shotgun (WGS) entry which is preliminary data.</text>
</comment>
<feature type="compositionally biased region" description="Basic and acidic residues" evidence="1">
    <location>
        <begin position="18"/>
        <end position="31"/>
    </location>
</feature>
<evidence type="ECO:0000256" key="1">
    <source>
        <dbReference type="SAM" id="MobiDB-lite"/>
    </source>
</evidence>
<proteinExistence type="predicted"/>
<name>A0A812THI3_SYMPI</name>
<dbReference type="Proteomes" id="UP000649617">
    <property type="component" value="Unassembled WGS sequence"/>
</dbReference>
<reference evidence="2" key="1">
    <citation type="submission" date="2021-02" db="EMBL/GenBank/DDBJ databases">
        <authorList>
            <person name="Dougan E. K."/>
            <person name="Rhodes N."/>
            <person name="Thang M."/>
            <person name="Chan C."/>
        </authorList>
    </citation>
    <scope>NUCLEOTIDE SEQUENCE</scope>
</reference>
<gene>
    <name evidence="2" type="ORF">SPIL2461_LOCUS13741</name>
</gene>
<dbReference type="OrthoDB" id="10381416at2759"/>
<accession>A0A812THI3</accession>
<dbReference type="AlphaFoldDB" id="A0A812THI3"/>
<evidence type="ECO:0000313" key="2">
    <source>
        <dbReference type="EMBL" id="CAE7523843.1"/>
    </source>
</evidence>